<feature type="region of interest" description="Disordered" evidence="2">
    <location>
        <begin position="362"/>
        <end position="409"/>
    </location>
</feature>
<feature type="compositionally biased region" description="Basic and acidic residues" evidence="2">
    <location>
        <begin position="400"/>
        <end position="409"/>
    </location>
</feature>
<dbReference type="PANTHER" id="PTHR32305">
    <property type="match status" value="1"/>
</dbReference>
<dbReference type="NCBIfam" id="TIGR03696">
    <property type="entry name" value="Rhs_assc_core"/>
    <property type="match status" value="1"/>
</dbReference>
<proteinExistence type="predicted"/>
<comment type="caution">
    <text evidence="4">The sequence shown here is derived from an EMBL/GenBank/DDBJ whole genome shotgun (WGS) entry which is preliminary data.</text>
</comment>
<evidence type="ECO:0000259" key="3">
    <source>
        <dbReference type="Pfam" id="PF25023"/>
    </source>
</evidence>
<dbReference type="Proteomes" id="UP000308054">
    <property type="component" value="Unassembled WGS sequence"/>
</dbReference>
<keyword evidence="5" id="KW-1185">Reference proteome</keyword>
<dbReference type="OrthoDB" id="7620568at2"/>
<gene>
    <name evidence="4" type="ORF">E5163_08815</name>
</gene>
<name>A0A4V3RY65_9PROT</name>
<reference evidence="4 5" key="1">
    <citation type="journal article" date="2017" name="Int. J. Syst. Evol. Microbiol.">
        <title>Marinicauda algicola sp. nov., isolated from a marine red alga Rhodosorus marinus.</title>
        <authorList>
            <person name="Jeong S.E."/>
            <person name="Jeon S.H."/>
            <person name="Chun B.H."/>
            <person name="Kim D.W."/>
            <person name="Jeon C.O."/>
        </authorList>
    </citation>
    <scope>NUCLEOTIDE SEQUENCE [LARGE SCALE GENOMIC DNA]</scope>
    <source>
        <strain evidence="4 5">JCM 31718</strain>
    </source>
</reference>
<feature type="compositionally biased region" description="Low complexity" evidence="2">
    <location>
        <begin position="368"/>
        <end position="385"/>
    </location>
</feature>
<dbReference type="PRINTS" id="PR00394">
    <property type="entry name" value="RHSPROTEIN"/>
</dbReference>
<sequence length="409" mass="43820">MQAQSALSVSYGTANALDQYVSVGGAGLSHDANGNRTGYDGLSTPHDSDNRLVAASRTGMSVSYEYDAEGRRRKKDFASGGAGMAVAYAGDMAVAEYAWPDLRLLRRYIPGAGVDDRIAMVTYASSGTGACPSPALHYYIPNRLGHVIGMADETGTVTDRYVYTPFGIEEPLNASGNPYRYTGRYYDAETGLYNYRARYYDPEHGRFLETDPVLYADQMNLYTYVGNDPLNATDPTGEESYLVSRPVIVLGVNTGRDHMFVVVTDGPMGDVVARFSYGPDQMRDGQLVSHSASRNQATGTNEDDVAAFNAIRDGADAAADAGITFAQIDASDEAVIASGRAVDTTLGTIEQPGPVEYDMVPNDRSDGANSNSAAMAVANRANPNVQQALPPNSNPPGAEYEDRIPENNQ</sequence>
<dbReference type="RefSeq" id="WP_135995749.1">
    <property type="nucleotide sequence ID" value="NZ_CP071057.1"/>
</dbReference>
<dbReference type="PANTHER" id="PTHR32305:SF15">
    <property type="entry name" value="PROTEIN RHSA-RELATED"/>
    <property type="match status" value="1"/>
</dbReference>
<dbReference type="InterPro" id="IPR022385">
    <property type="entry name" value="Rhs_assc_core"/>
</dbReference>
<evidence type="ECO:0000313" key="4">
    <source>
        <dbReference type="EMBL" id="TGY89209.1"/>
    </source>
</evidence>
<keyword evidence="1" id="KW-0677">Repeat</keyword>
<accession>A0A4V3RY65</accession>
<evidence type="ECO:0000313" key="5">
    <source>
        <dbReference type="Proteomes" id="UP000308054"/>
    </source>
</evidence>
<evidence type="ECO:0000256" key="1">
    <source>
        <dbReference type="ARBA" id="ARBA00022737"/>
    </source>
</evidence>
<dbReference type="InterPro" id="IPR050708">
    <property type="entry name" value="T6SS_VgrG/RHS"/>
</dbReference>
<dbReference type="EMBL" id="SRXW01000002">
    <property type="protein sequence ID" value="TGY89209.1"/>
    <property type="molecule type" value="Genomic_DNA"/>
</dbReference>
<dbReference type="Pfam" id="PF25023">
    <property type="entry name" value="TEN_YD-shell"/>
    <property type="match status" value="1"/>
</dbReference>
<evidence type="ECO:0000256" key="2">
    <source>
        <dbReference type="SAM" id="MobiDB-lite"/>
    </source>
</evidence>
<feature type="domain" description="Teneurin-like YD-shell" evidence="3">
    <location>
        <begin position="137"/>
        <end position="229"/>
    </location>
</feature>
<organism evidence="4 5">
    <name type="scientific">Marinicauda algicola</name>
    <dbReference type="NCBI Taxonomy" id="2029849"/>
    <lineage>
        <taxon>Bacteria</taxon>
        <taxon>Pseudomonadati</taxon>
        <taxon>Pseudomonadota</taxon>
        <taxon>Alphaproteobacteria</taxon>
        <taxon>Maricaulales</taxon>
        <taxon>Maricaulaceae</taxon>
        <taxon>Marinicauda</taxon>
    </lineage>
</organism>
<dbReference type="AlphaFoldDB" id="A0A4V3RY65"/>
<dbReference type="InterPro" id="IPR056823">
    <property type="entry name" value="TEN-like_YD-shell"/>
</dbReference>
<dbReference type="Gene3D" id="2.180.10.10">
    <property type="entry name" value="RHS repeat-associated core"/>
    <property type="match status" value="1"/>
</dbReference>
<protein>
    <submittedName>
        <fullName evidence="4">RHS repeat-associated core domain-containing protein</fullName>
    </submittedName>
</protein>